<organism evidence="4">
    <name type="scientific">Pseudogymnoascus destructans</name>
    <dbReference type="NCBI Taxonomy" id="655981"/>
    <lineage>
        <taxon>Eukaryota</taxon>
        <taxon>Fungi</taxon>
        <taxon>Dikarya</taxon>
        <taxon>Ascomycota</taxon>
        <taxon>Pezizomycotina</taxon>
        <taxon>Leotiomycetes</taxon>
        <taxon>Thelebolales</taxon>
        <taxon>Thelebolaceae</taxon>
        <taxon>Pseudogymnoascus</taxon>
    </lineage>
</organism>
<evidence type="ECO:0000256" key="1">
    <source>
        <dbReference type="SAM" id="MobiDB-lite"/>
    </source>
</evidence>
<dbReference type="RefSeq" id="XP_024323444.1">
    <property type="nucleotide sequence ID" value="XM_024469059.1"/>
</dbReference>
<evidence type="ECO:0000259" key="3">
    <source>
        <dbReference type="PROSITE" id="PS51207"/>
    </source>
</evidence>
<dbReference type="PROSITE" id="PS51207">
    <property type="entry name" value="PXA"/>
    <property type="match status" value="1"/>
</dbReference>
<dbReference type="EMBL" id="KV441398">
    <property type="protein sequence ID" value="OAF58159.1"/>
    <property type="molecule type" value="Genomic_DNA"/>
</dbReference>
<gene>
    <name evidence="4" type="ORF">VC83_05437</name>
</gene>
<dbReference type="Proteomes" id="UP000077154">
    <property type="component" value="Unassembled WGS sequence"/>
</dbReference>
<evidence type="ECO:0000313" key="4">
    <source>
        <dbReference type="EMBL" id="OAF58159.1"/>
    </source>
</evidence>
<reference evidence="4" key="1">
    <citation type="submission" date="2016-03" db="EMBL/GenBank/DDBJ databases">
        <title>Updated assembly of Pseudogymnoascus destructans, the fungus causing white-nose syndrome of bats.</title>
        <authorList>
            <person name="Palmer J.M."/>
            <person name="Drees K.P."/>
            <person name="Foster J.T."/>
            <person name="Lindner D.L."/>
        </authorList>
    </citation>
    <scope>NUCLEOTIDE SEQUENCE [LARGE SCALE GENOMIC DNA]</scope>
    <source>
        <strain evidence="4">20631-21</strain>
    </source>
</reference>
<dbReference type="VEuPathDB" id="FungiDB:GMDG_03823"/>
<proteinExistence type="predicted"/>
<feature type="transmembrane region" description="Helical" evidence="2">
    <location>
        <begin position="298"/>
        <end position="321"/>
    </location>
</feature>
<feature type="transmembrane region" description="Helical" evidence="2">
    <location>
        <begin position="398"/>
        <end position="421"/>
    </location>
</feature>
<feature type="region of interest" description="Disordered" evidence="1">
    <location>
        <begin position="1"/>
        <end position="35"/>
    </location>
</feature>
<dbReference type="OrthoDB" id="5582218at2759"/>
<accession>A0A177A7Q3</accession>
<keyword evidence="2" id="KW-0812">Transmembrane</keyword>
<protein>
    <recommendedName>
        <fullName evidence="3">PXA domain-containing protein</fullName>
    </recommendedName>
</protein>
<evidence type="ECO:0000256" key="2">
    <source>
        <dbReference type="SAM" id="Phobius"/>
    </source>
</evidence>
<feature type="compositionally biased region" description="Low complexity" evidence="1">
    <location>
        <begin position="1"/>
        <end position="26"/>
    </location>
</feature>
<keyword evidence="2" id="KW-1133">Transmembrane helix</keyword>
<dbReference type="InterPro" id="IPR003114">
    <property type="entry name" value="Phox_assoc"/>
</dbReference>
<name>A0A177A7Q3_9PEZI</name>
<sequence>MAPSRTTTSHAPPSSTTSIKPTRATPSPAPRAPQPTQAQLLVALSPAATSALIRRTLHPTASKDTPLSSLLKPLTGDKDVDFEIYALLAVVMREFVVKWYGNITGDPGFVGEIGELVEGVVRKGWGRLGERRRDNGGWGGVVVEVGGVVGEVGRGHVDAYCTAHTSRLPPPYAASPRQIYHALHPHPALSPVPDPTDPASIELQSSNDAAYRELLAQRLLHTLLPPTERHNPALMALVGSILADLVIEKAVERACEPGVIWEGIAKVAEGVAAWGKSARRVDRDDDGTKRNGGWQATFWMVLQFAFLSFAVVRALVIAVATSSSLPRRGVRLSKSTIEPTTATGPTPVLGMKMWGFLAKQVELEERMPWAYGVLALGQWVMLYGHGRVGAVDGVVDRYVRSFCSILPTFFICSIPAADRAFIVRMQICRRREETKRRRIDLLTSDPK</sequence>
<feature type="domain" description="PXA" evidence="3">
    <location>
        <begin position="77"/>
        <end position="272"/>
    </location>
</feature>
<feature type="transmembrane region" description="Helical" evidence="2">
    <location>
        <begin position="369"/>
        <end position="386"/>
    </location>
</feature>
<keyword evidence="2" id="KW-0472">Membrane</keyword>
<dbReference type="Pfam" id="PF02194">
    <property type="entry name" value="PXA"/>
    <property type="match status" value="1"/>
</dbReference>
<dbReference type="GeneID" id="36288503"/>
<dbReference type="AlphaFoldDB" id="A0A177A7Q3"/>